<feature type="region of interest" description="Disordered" evidence="2">
    <location>
        <begin position="153"/>
        <end position="176"/>
    </location>
</feature>
<protein>
    <recommendedName>
        <fullName evidence="3">JmjC domain-containing protein</fullName>
    </recommendedName>
</protein>
<evidence type="ECO:0000313" key="5">
    <source>
        <dbReference type="Proteomes" id="UP001515480"/>
    </source>
</evidence>
<accession>A0AB34ITD6</accession>
<evidence type="ECO:0000259" key="3">
    <source>
        <dbReference type="PROSITE" id="PS51184"/>
    </source>
</evidence>
<dbReference type="EMBL" id="JBGBPQ010000018">
    <property type="protein sequence ID" value="KAL1507296.1"/>
    <property type="molecule type" value="Genomic_DNA"/>
</dbReference>
<dbReference type="PROSITE" id="PS50297">
    <property type="entry name" value="ANK_REP_REGION"/>
    <property type="match status" value="1"/>
</dbReference>
<feature type="domain" description="JmjC" evidence="3">
    <location>
        <begin position="371"/>
        <end position="540"/>
    </location>
</feature>
<dbReference type="SMART" id="SM00558">
    <property type="entry name" value="JmjC"/>
    <property type="match status" value="1"/>
</dbReference>
<dbReference type="PROSITE" id="PS51184">
    <property type="entry name" value="JMJC"/>
    <property type="match status" value="1"/>
</dbReference>
<keyword evidence="1" id="KW-0040">ANK repeat</keyword>
<evidence type="ECO:0000256" key="2">
    <source>
        <dbReference type="SAM" id="MobiDB-lite"/>
    </source>
</evidence>
<dbReference type="Gene3D" id="2.60.120.10">
    <property type="entry name" value="Jelly Rolls"/>
    <property type="match status" value="1"/>
</dbReference>
<keyword evidence="5" id="KW-1185">Reference proteome</keyword>
<dbReference type="InterPro" id="IPR003347">
    <property type="entry name" value="JmjC_dom"/>
</dbReference>
<dbReference type="InterPro" id="IPR014710">
    <property type="entry name" value="RmlC-like_jellyroll"/>
</dbReference>
<dbReference type="Pfam" id="PF13621">
    <property type="entry name" value="Cupin_8"/>
    <property type="match status" value="1"/>
</dbReference>
<dbReference type="InterPro" id="IPR041667">
    <property type="entry name" value="Cupin_8"/>
</dbReference>
<dbReference type="PROSITE" id="PS50088">
    <property type="entry name" value="ANK_REPEAT"/>
    <property type="match status" value="1"/>
</dbReference>
<feature type="compositionally biased region" description="Polar residues" evidence="2">
    <location>
        <begin position="26"/>
        <end position="44"/>
    </location>
</feature>
<reference evidence="4 5" key="1">
    <citation type="journal article" date="2024" name="Science">
        <title>Giant polyketide synthase enzymes in the biosynthesis of giant marine polyether toxins.</title>
        <authorList>
            <person name="Fallon T.R."/>
            <person name="Shende V.V."/>
            <person name="Wierzbicki I.H."/>
            <person name="Pendleton A.L."/>
            <person name="Watervoot N.F."/>
            <person name="Auber R.P."/>
            <person name="Gonzalez D.J."/>
            <person name="Wisecaver J.H."/>
            <person name="Moore B.S."/>
        </authorList>
    </citation>
    <scope>NUCLEOTIDE SEQUENCE [LARGE SCALE GENOMIC DNA]</scope>
    <source>
        <strain evidence="4 5">12B1</strain>
    </source>
</reference>
<evidence type="ECO:0000256" key="1">
    <source>
        <dbReference type="PROSITE-ProRule" id="PRU00023"/>
    </source>
</evidence>
<organism evidence="4 5">
    <name type="scientific">Prymnesium parvum</name>
    <name type="common">Toxic golden alga</name>
    <dbReference type="NCBI Taxonomy" id="97485"/>
    <lineage>
        <taxon>Eukaryota</taxon>
        <taxon>Haptista</taxon>
        <taxon>Haptophyta</taxon>
        <taxon>Prymnesiophyceae</taxon>
        <taxon>Prymnesiales</taxon>
        <taxon>Prymnesiaceae</taxon>
        <taxon>Prymnesium</taxon>
    </lineage>
</organism>
<gene>
    <name evidence="4" type="ORF">AB1Y20_008142</name>
</gene>
<dbReference type="SUPFAM" id="SSF48403">
    <property type="entry name" value="Ankyrin repeat"/>
    <property type="match status" value="1"/>
</dbReference>
<sequence>MLPAKPSEAPLPKAPTHGSPAVSSPLEDSTSAPTAADVQTSCAQPPSPPHPPVPPRARGLEIEFLKAAQAGRLDEVQAMLSTTPSLISARSSSKGYSAMHFAAMGGATALIEWLAQRGSSPDEMTPSGVSPLQVALEYKRLPAARLLQRLRDSSRGTATNAPNDSAHPHRPAPRHPAWMASGGIRVHELHGSSASTIAEAERLVSRGAAVVWRGAKLCAAFPTAMRTLGIDDVRLDTNVSPRADRRFVYFSPERLERGPYDPASTRQHFAPMLLNQQLPFGEVTARHERQARAAANGEGSRGEATTGAVGADAASGWAPPSPARPGEEAMYVMAKLLESITASEVEAIRSAAKKAGKQLPAEFAPVPALGSSQWLIWTKELRPIARPIVDGLDWSRVAQLVKAAEWHAFEHAGLLVSGRDYLTPAHYDAHHNIFLQLAGAKRWLLFGADQTPRLYGFPALHALDPLSRVDLEAGDGEIADRWPLASEVRGTSVIVESGDVLILPQGVWHQVQSLDPHNVSVNLLFKKSPAEFGVPLGPPFDGVPPLPHAGRLCTHRRSAAFSELAKALERLVGAMVGESRAASVLQALVHDAAQREHDSQHKGDDPQRTEEMHDVLSFVRAVLKRSLANELGKLVMGVDAFLLQYFDLRRFAGLQLSNSGAC</sequence>
<feature type="compositionally biased region" description="Pro residues" evidence="2">
    <location>
        <begin position="45"/>
        <end position="55"/>
    </location>
</feature>
<dbReference type="InterPro" id="IPR036770">
    <property type="entry name" value="Ankyrin_rpt-contain_sf"/>
</dbReference>
<evidence type="ECO:0000313" key="4">
    <source>
        <dbReference type="EMBL" id="KAL1507296.1"/>
    </source>
</evidence>
<proteinExistence type="predicted"/>
<dbReference type="Proteomes" id="UP001515480">
    <property type="component" value="Unassembled WGS sequence"/>
</dbReference>
<feature type="region of interest" description="Disordered" evidence="2">
    <location>
        <begin position="286"/>
        <end position="324"/>
    </location>
</feature>
<dbReference type="AlphaFoldDB" id="A0AB34ITD6"/>
<dbReference type="Gene3D" id="1.25.40.20">
    <property type="entry name" value="Ankyrin repeat-containing domain"/>
    <property type="match status" value="1"/>
</dbReference>
<dbReference type="PANTHER" id="PTHR12461:SF105">
    <property type="entry name" value="HYPOXIA-INDUCIBLE FACTOR 1-ALPHA INHIBITOR"/>
    <property type="match status" value="1"/>
</dbReference>
<comment type="caution">
    <text evidence="4">The sequence shown here is derived from an EMBL/GenBank/DDBJ whole genome shotgun (WGS) entry which is preliminary data.</text>
</comment>
<feature type="repeat" description="ANK" evidence="1">
    <location>
        <begin position="94"/>
        <end position="126"/>
    </location>
</feature>
<dbReference type="SUPFAM" id="SSF51197">
    <property type="entry name" value="Clavaminate synthase-like"/>
    <property type="match status" value="1"/>
</dbReference>
<dbReference type="InterPro" id="IPR002110">
    <property type="entry name" value="Ankyrin_rpt"/>
</dbReference>
<name>A0AB34ITD6_PRYPA</name>
<feature type="region of interest" description="Disordered" evidence="2">
    <location>
        <begin position="1"/>
        <end position="57"/>
    </location>
</feature>
<dbReference type="PANTHER" id="PTHR12461">
    <property type="entry name" value="HYPOXIA-INDUCIBLE FACTOR 1 ALPHA INHIBITOR-RELATED"/>
    <property type="match status" value="1"/>
</dbReference>